<organism evidence="3 4">
    <name type="scientific">Aureimonas jatrophae</name>
    <dbReference type="NCBI Taxonomy" id="1166073"/>
    <lineage>
        <taxon>Bacteria</taxon>
        <taxon>Pseudomonadati</taxon>
        <taxon>Pseudomonadota</taxon>
        <taxon>Alphaproteobacteria</taxon>
        <taxon>Hyphomicrobiales</taxon>
        <taxon>Aurantimonadaceae</taxon>
        <taxon>Aureimonas</taxon>
    </lineage>
</organism>
<sequence>MDLGEAAALAEHPSIVVVGDLVEGWPPHGFDDRTLAERANQWPERLSREPFRPDDSGEGTGEPVRVVGGYLERLPLACIAAGLVRHGEVWHHSRAADAPPLRRDGSGLGRRVFRVDAEAAPFASQDMLRFIQAAGAPHILVVLGLGVDERILAACRNSFKVYNSIDAPALRVPPEVSRHFDLVLTGAPWQSDEVERRHPGLRTAVMPIGPEFADDATFRPLGGEKPYDVVYVAAAQPYKRHDILFDALASAPRPLRALCVIGYGEMGEDLRRQAAERELHVDFVGPPGVPFAEVNRLMNLAKIGVVCGVDDGAPAILTEYMLAGLPVLANERLACGLQFITAETGRTASAERFGSAIIEMLDALPRFRPRDVAMAHWTWPHTVRHFQSLLREFNGDRHRIAPRHVLG</sequence>
<dbReference type="PANTHER" id="PTHR12526:SF637">
    <property type="entry name" value="GLYCOSYLTRANSFERASE EPSF-RELATED"/>
    <property type="match status" value="1"/>
</dbReference>
<evidence type="ECO:0000259" key="2">
    <source>
        <dbReference type="Pfam" id="PF00534"/>
    </source>
</evidence>
<name>A0A1H0HRG4_9HYPH</name>
<dbReference type="SUPFAM" id="SSF53756">
    <property type="entry name" value="UDP-Glycosyltransferase/glycogen phosphorylase"/>
    <property type="match status" value="1"/>
</dbReference>
<reference evidence="3 4" key="1">
    <citation type="submission" date="2016-10" db="EMBL/GenBank/DDBJ databases">
        <authorList>
            <person name="de Groot N.N."/>
        </authorList>
    </citation>
    <scope>NUCLEOTIDE SEQUENCE [LARGE SCALE GENOMIC DNA]</scope>
    <source>
        <strain evidence="4">L7-484,KACC 16230,DSM 25025</strain>
    </source>
</reference>
<evidence type="ECO:0000313" key="3">
    <source>
        <dbReference type="EMBL" id="SDO21795.1"/>
    </source>
</evidence>
<feature type="compositionally biased region" description="Basic and acidic residues" evidence="1">
    <location>
        <begin position="45"/>
        <end position="55"/>
    </location>
</feature>
<feature type="region of interest" description="Disordered" evidence="1">
    <location>
        <begin position="38"/>
        <end position="62"/>
    </location>
</feature>
<feature type="domain" description="Glycosyl transferase family 1" evidence="2">
    <location>
        <begin position="224"/>
        <end position="344"/>
    </location>
</feature>
<dbReference type="GO" id="GO:0016757">
    <property type="term" value="F:glycosyltransferase activity"/>
    <property type="evidence" value="ECO:0007669"/>
    <property type="project" value="InterPro"/>
</dbReference>
<dbReference type="RefSeq" id="WP_090673103.1">
    <property type="nucleotide sequence ID" value="NZ_FNIT01000004.1"/>
</dbReference>
<proteinExistence type="predicted"/>
<accession>A0A1H0HRG4</accession>
<evidence type="ECO:0000256" key="1">
    <source>
        <dbReference type="SAM" id="MobiDB-lite"/>
    </source>
</evidence>
<dbReference type="PANTHER" id="PTHR12526">
    <property type="entry name" value="GLYCOSYLTRANSFERASE"/>
    <property type="match status" value="1"/>
</dbReference>
<dbReference type="Gene3D" id="3.40.50.2000">
    <property type="entry name" value="Glycogen Phosphorylase B"/>
    <property type="match status" value="1"/>
</dbReference>
<dbReference type="STRING" id="1166073.SAMN05192530_104245"/>
<evidence type="ECO:0000313" key="4">
    <source>
        <dbReference type="Proteomes" id="UP000198793"/>
    </source>
</evidence>
<dbReference type="EMBL" id="FNIT01000004">
    <property type="protein sequence ID" value="SDO21795.1"/>
    <property type="molecule type" value="Genomic_DNA"/>
</dbReference>
<dbReference type="InterPro" id="IPR001296">
    <property type="entry name" value="Glyco_trans_1"/>
</dbReference>
<gene>
    <name evidence="3" type="ORF">SAMN05192530_104245</name>
</gene>
<dbReference type="AlphaFoldDB" id="A0A1H0HRG4"/>
<keyword evidence="3" id="KW-0808">Transferase</keyword>
<dbReference type="Proteomes" id="UP000198793">
    <property type="component" value="Unassembled WGS sequence"/>
</dbReference>
<keyword evidence="4" id="KW-1185">Reference proteome</keyword>
<dbReference type="OrthoDB" id="8298935at2"/>
<dbReference type="Pfam" id="PF00534">
    <property type="entry name" value="Glycos_transf_1"/>
    <property type="match status" value="1"/>
</dbReference>
<protein>
    <submittedName>
        <fullName evidence="3">Glycosyltransferase involved in cell wall bisynthesis</fullName>
    </submittedName>
</protein>